<dbReference type="EMBL" id="JARBHB010000014">
    <property type="protein sequence ID" value="KAJ8869010.1"/>
    <property type="molecule type" value="Genomic_DNA"/>
</dbReference>
<gene>
    <name evidence="2" type="ORF">PR048_030556</name>
</gene>
<dbReference type="PANTHER" id="PTHR34415:SF1">
    <property type="entry name" value="INTEGRASE CATALYTIC DOMAIN-CONTAINING PROTEIN"/>
    <property type="match status" value="1"/>
</dbReference>
<keyword evidence="3" id="KW-1185">Reference proteome</keyword>
<dbReference type="InterPro" id="IPR057191">
    <property type="entry name" value="DUF7869"/>
</dbReference>
<evidence type="ECO:0000313" key="2">
    <source>
        <dbReference type="EMBL" id="KAJ8869010.1"/>
    </source>
</evidence>
<organism evidence="2 3">
    <name type="scientific">Dryococelus australis</name>
    <dbReference type="NCBI Taxonomy" id="614101"/>
    <lineage>
        <taxon>Eukaryota</taxon>
        <taxon>Metazoa</taxon>
        <taxon>Ecdysozoa</taxon>
        <taxon>Arthropoda</taxon>
        <taxon>Hexapoda</taxon>
        <taxon>Insecta</taxon>
        <taxon>Pterygota</taxon>
        <taxon>Neoptera</taxon>
        <taxon>Polyneoptera</taxon>
        <taxon>Phasmatodea</taxon>
        <taxon>Verophasmatodea</taxon>
        <taxon>Anareolatae</taxon>
        <taxon>Phasmatidae</taxon>
        <taxon>Eurycanthinae</taxon>
        <taxon>Dryococelus</taxon>
    </lineage>
</organism>
<sequence>MYNLHETDVEYPVKMWLYRDICVQDFNLNFGPPRTDSCLTCYRLAAQLSNLDLQDVQRSKLLTQKEMHVRKADSSHKHLNADVKKSKDTSASLEVLTFDMQQTLLIPYLSHSQAFYQRQLWVYNECGHVCSTDDSYMDKASVVSSEVASAILKVLNELRKKKILPANELILWSDECTGQNKTFFIVALWSYAIQRGFASKTRQRFLVSGHTFLPCDRDFSHIE</sequence>
<comment type="caution">
    <text evidence="2">The sequence shown here is derived from an EMBL/GenBank/DDBJ whole genome shotgun (WGS) entry which is preliminary data.</text>
</comment>
<proteinExistence type="predicted"/>
<dbReference type="Pfam" id="PF25273">
    <property type="entry name" value="DUF7869"/>
    <property type="match status" value="1"/>
</dbReference>
<feature type="domain" description="DUF7869" evidence="1">
    <location>
        <begin position="147"/>
        <end position="222"/>
    </location>
</feature>
<evidence type="ECO:0000259" key="1">
    <source>
        <dbReference type="Pfam" id="PF25273"/>
    </source>
</evidence>
<dbReference type="PANTHER" id="PTHR34415">
    <property type="entry name" value="INTEGRASE CATALYTIC DOMAIN-CONTAINING PROTEIN"/>
    <property type="match status" value="1"/>
</dbReference>
<name>A0ABQ9G9A5_9NEOP</name>
<evidence type="ECO:0000313" key="3">
    <source>
        <dbReference type="Proteomes" id="UP001159363"/>
    </source>
</evidence>
<dbReference type="Proteomes" id="UP001159363">
    <property type="component" value="Chromosome 13"/>
</dbReference>
<accession>A0ABQ9G9A5</accession>
<reference evidence="2 3" key="1">
    <citation type="submission" date="2023-02" db="EMBL/GenBank/DDBJ databases">
        <title>LHISI_Scaffold_Assembly.</title>
        <authorList>
            <person name="Stuart O.P."/>
            <person name="Cleave R."/>
            <person name="Magrath M.J.L."/>
            <person name="Mikheyev A.S."/>
        </authorList>
    </citation>
    <scope>NUCLEOTIDE SEQUENCE [LARGE SCALE GENOMIC DNA]</scope>
    <source>
        <strain evidence="2">Daus_M_001</strain>
        <tissue evidence="2">Leg muscle</tissue>
    </source>
</reference>
<protein>
    <recommendedName>
        <fullName evidence="1">DUF7869 domain-containing protein</fullName>
    </recommendedName>
</protein>